<gene>
    <name evidence="1" type="ordered locus">HCH_02823</name>
</gene>
<name>Q2SIC3_HAHCH</name>
<proteinExistence type="predicted"/>
<dbReference type="EMBL" id="CP000155">
    <property type="protein sequence ID" value="ABC29601.1"/>
    <property type="molecule type" value="Genomic_DNA"/>
</dbReference>
<keyword evidence="2" id="KW-1185">Reference proteome</keyword>
<accession>Q2SIC3</accession>
<dbReference type="HOGENOM" id="CLU_3310640_0_0_6"/>
<sequence>MLKDGNIIAIFINDFVEHTRRRELNLNQGNGQVSPVIHY</sequence>
<dbReference type="KEGG" id="hch:HCH_02823"/>
<organism evidence="1 2">
    <name type="scientific">Hahella chejuensis (strain KCTC 2396)</name>
    <dbReference type="NCBI Taxonomy" id="349521"/>
    <lineage>
        <taxon>Bacteria</taxon>
        <taxon>Pseudomonadati</taxon>
        <taxon>Pseudomonadota</taxon>
        <taxon>Gammaproteobacteria</taxon>
        <taxon>Oceanospirillales</taxon>
        <taxon>Hahellaceae</taxon>
        <taxon>Hahella</taxon>
    </lineage>
</organism>
<reference evidence="1 2" key="1">
    <citation type="journal article" date="2005" name="Nucleic Acids Res.">
        <title>Genomic blueprint of Hahella chejuensis, a marine microbe producing an algicidal agent.</title>
        <authorList>
            <person name="Jeong H."/>
            <person name="Yim J.H."/>
            <person name="Lee C."/>
            <person name="Choi S.-H."/>
            <person name="Park Y.K."/>
            <person name="Yoon S.H."/>
            <person name="Hur C.-G."/>
            <person name="Kang H.-Y."/>
            <person name="Kim D."/>
            <person name="Lee H.H."/>
            <person name="Park K.H."/>
            <person name="Park S.-H."/>
            <person name="Park H.-S."/>
            <person name="Lee H.K."/>
            <person name="Oh T.K."/>
            <person name="Kim J.F."/>
        </authorList>
    </citation>
    <scope>NUCLEOTIDE SEQUENCE [LARGE SCALE GENOMIC DNA]</scope>
    <source>
        <strain evidence="1 2">KCTC 2396</strain>
    </source>
</reference>
<evidence type="ECO:0000313" key="2">
    <source>
        <dbReference type="Proteomes" id="UP000000238"/>
    </source>
</evidence>
<dbReference type="Proteomes" id="UP000000238">
    <property type="component" value="Chromosome"/>
</dbReference>
<protein>
    <submittedName>
        <fullName evidence="1">Uncharacterized protein</fullName>
    </submittedName>
</protein>
<evidence type="ECO:0000313" key="1">
    <source>
        <dbReference type="EMBL" id="ABC29601.1"/>
    </source>
</evidence>
<dbReference type="AlphaFoldDB" id="Q2SIC3"/>